<evidence type="ECO:0000313" key="1">
    <source>
        <dbReference type="EMBL" id="GII53220.1"/>
    </source>
</evidence>
<dbReference type="RefSeq" id="WP_203943482.1">
    <property type="nucleotide sequence ID" value="NZ_BOOR01000008.1"/>
</dbReference>
<dbReference type="GO" id="GO:0004658">
    <property type="term" value="F:propionyl-CoA carboxylase activity"/>
    <property type="evidence" value="ECO:0007669"/>
    <property type="project" value="InterPro"/>
</dbReference>
<dbReference type="Proteomes" id="UP000605992">
    <property type="component" value="Unassembled WGS sequence"/>
</dbReference>
<evidence type="ECO:0000313" key="2">
    <source>
        <dbReference type="Proteomes" id="UP000605992"/>
    </source>
</evidence>
<keyword evidence="2" id="KW-1185">Reference proteome</keyword>
<dbReference type="InterPro" id="IPR032716">
    <property type="entry name" value="ACC_epsilon"/>
</dbReference>
<dbReference type="Pfam" id="PF13822">
    <property type="entry name" value="ACC_epsilon"/>
    <property type="match status" value="1"/>
</dbReference>
<reference evidence="1" key="1">
    <citation type="submission" date="2021-01" db="EMBL/GenBank/DDBJ databases">
        <title>Whole genome shotgun sequence of Planotetraspora thailandica NBRC 104271.</title>
        <authorList>
            <person name="Komaki H."/>
            <person name="Tamura T."/>
        </authorList>
    </citation>
    <scope>NUCLEOTIDE SEQUENCE</scope>
    <source>
        <strain evidence="1">NBRC 104271</strain>
    </source>
</reference>
<dbReference type="EMBL" id="BOOR01000008">
    <property type="protein sequence ID" value="GII53220.1"/>
    <property type="molecule type" value="Genomic_DNA"/>
</dbReference>
<name>A0A8J3VAK6_9ACTN</name>
<gene>
    <name evidence="1" type="ORF">Pth03_16090</name>
</gene>
<dbReference type="GO" id="GO:0003989">
    <property type="term" value="F:acetyl-CoA carboxylase activity"/>
    <property type="evidence" value="ECO:0007669"/>
    <property type="project" value="InterPro"/>
</dbReference>
<comment type="caution">
    <text evidence="1">The sequence shown here is derived from an EMBL/GenBank/DDBJ whole genome shotgun (WGS) entry which is preliminary data.</text>
</comment>
<evidence type="ECO:0008006" key="3">
    <source>
        <dbReference type="Google" id="ProtNLM"/>
    </source>
</evidence>
<dbReference type="AlphaFoldDB" id="A0A8J3VAK6"/>
<accession>A0A8J3VAK6</accession>
<proteinExistence type="predicted"/>
<sequence length="71" mass="7729">MSEQEPYLKIVRGDATPEEIAALVAALAVRATGAAKAVRNANNWRNPAHRMRSDLPHGPGAWRAAFMPGHR</sequence>
<organism evidence="1 2">
    <name type="scientific">Planotetraspora thailandica</name>
    <dbReference type="NCBI Taxonomy" id="487172"/>
    <lineage>
        <taxon>Bacteria</taxon>
        <taxon>Bacillati</taxon>
        <taxon>Actinomycetota</taxon>
        <taxon>Actinomycetes</taxon>
        <taxon>Streptosporangiales</taxon>
        <taxon>Streptosporangiaceae</taxon>
        <taxon>Planotetraspora</taxon>
    </lineage>
</organism>
<protein>
    <recommendedName>
        <fullName evidence="3">Acyl-CoA carboxylase subunit epsilon</fullName>
    </recommendedName>
</protein>